<dbReference type="EMBL" id="CP133592">
    <property type="protein sequence ID" value="WMW24151.1"/>
    <property type="molecule type" value="Genomic_DNA"/>
</dbReference>
<evidence type="ECO:0000256" key="4">
    <source>
        <dbReference type="PROSITE-ProRule" id="PRU00703"/>
    </source>
</evidence>
<evidence type="ECO:0000259" key="5">
    <source>
        <dbReference type="PROSITE" id="PS51371"/>
    </source>
</evidence>
<dbReference type="GeneID" id="84232767"/>
<dbReference type="InterPro" id="IPR046342">
    <property type="entry name" value="CBS_dom_sf"/>
</dbReference>
<evidence type="ECO:0000256" key="2">
    <source>
        <dbReference type="ARBA" id="ARBA00023122"/>
    </source>
</evidence>
<sequence>MKVGDIMTTDPVCVKESDLMTHARQVLRDNNLHGLPVLNGNGSVLGMLDDQDILRVKSNKSDVTVGGYIRETPLITPDTDVREAAKLLLQARQHRCAVVRSSTDRTIMGIISDKNILRNAHISKMEPKAVADVMNTRIITAYPDDSIAKIWGNMLEWDYTGIPVISHEDEVMGIITRGAILKAGFARTIDHSSEAHDSVAVDSPKVEKLMITPLYSISPGITVSKAIEALIDYDIGRICVTKDKCLVGMVDRFSLLKECLQHPCFD</sequence>
<dbReference type="PROSITE" id="PS51371">
    <property type="entry name" value="CBS"/>
    <property type="match status" value="4"/>
</dbReference>
<dbReference type="Gene3D" id="3.10.580.10">
    <property type="entry name" value="CBS-domain"/>
    <property type="match status" value="3"/>
</dbReference>
<dbReference type="CDD" id="cd02205">
    <property type="entry name" value="CBS_pair_SF"/>
    <property type="match status" value="3"/>
</dbReference>
<dbReference type="SUPFAM" id="SSF54631">
    <property type="entry name" value="CBS-domain pair"/>
    <property type="match status" value="2"/>
</dbReference>
<dbReference type="SMART" id="SM00116">
    <property type="entry name" value="CBS"/>
    <property type="match status" value="4"/>
</dbReference>
<keyword evidence="7" id="KW-1185">Reference proteome</keyword>
<keyword evidence="2 4" id="KW-0129">CBS domain</keyword>
<dbReference type="PANTHER" id="PTHR43080">
    <property type="entry name" value="CBS DOMAIN-CONTAINING PROTEIN CBSX3, MITOCHONDRIAL"/>
    <property type="match status" value="1"/>
</dbReference>
<feature type="domain" description="CBS" evidence="5">
    <location>
        <begin position="68"/>
        <end position="130"/>
    </location>
</feature>
<dbReference type="Pfam" id="PF00571">
    <property type="entry name" value="CBS"/>
    <property type="match status" value="4"/>
</dbReference>
<dbReference type="InterPro" id="IPR000644">
    <property type="entry name" value="CBS_dom"/>
</dbReference>
<evidence type="ECO:0000256" key="1">
    <source>
        <dbReference type="ARBA" id="ARBA00022605"/>
    </source>
</evidence>
<dbReference type="GO" id="GO:0009086">
    <property type="term" value="P:methionine biosynthetic process"/>
    <property type="evidence" value="ECO:0007669"/>
    <property type="project" value="UniProtKB-KW"/>
</dbReference>
<keyword evidence="3" id="KW-0486">Methionine biosynthesis</keyword>
<dbReference type="Proteomes" id="UP001182908">
    <property type="component" value="Chromosome"/>
</dbReference>
<dbReference type="RefSeq" id="WP_309309966.1">
    <property type="nucleotide sequence ID" value="NZ_CP133592.1"/>
</dbReference>
<evidence type="ECO:0000256" key="3">
    <source>
        <dbReference type="ARBA" id="ARBA00023167"/>
    </source>
</evidence>
<feature type="domain" description="CBS" evidence="5">
    <location>
        <begin position="210"/>
        <end position="266"/>
    </location>
</feature>
<proteinExistence type="predicted"/>
<gene>
    <name evidence="6" type="ORF">RE474_08580</name>
</gene>
<feature type="domain" description="CBS" evidence="5">
    <location>
        <begin position="7"/>
        <end position="63"/>
    </location>
</feature>
<feature type="domain" description="CBS" evidence="5">
    <location>
        <begin position="134"/>
        <end position="193"/>
    </location>
</feature>
<evidence type="ECO:0000313" key="6">
    <source>
        <dbReference type="EMBL" id="WMW24151.1"/>
    </source>
</evidence>
<dbReference type="KEGG" id="mseb:RE474_08580"/>
<dbReference type="InterPro" id="IPR051257">
    <property type="entry name" value="Diverse_CBS-Domain"/>
</dbReference>
<dbReference type="PANTHER" id="PTHR43080:SF2">
    <property type="entry name" value="CBS DOMAIN-CONTAINING PROTEIN"/>
    <property type="match status" value="1"/>
</dbReference>
<dbReference type="AlphaFoldDB" id="A0AA51UKT2"/>
<protein>
    <submittedName>
        <fullName evidence="6">CBS domain-containing protein</fullName>
    </submittedName>
</protein>
<organism evidence="6 7">
    <name type="scientific">Methanolobus sediminis</name>
    <dbReference type="NCBI Taxonomy" id="3072978"/>
    <lineage>
        <taxon>Archaea</taxon>
        <taxon>Methanobacteriati</taxon>
        <taxon>Methanobacteriota</taxon>
        <taxon>Stenosarchaea group</taxon>
        <taxon>Methanomicrobia</taxon>
        <taxon>Methanosarcinales</taxon>
        <taxon>Methanosarcinaceae</taxon>
        <taxon>Methanolobus</taxon>
    </lineage>
</organism>
<evidence type="ECO:0000313" key="7">
    <source>
        <dbReference type="Proteomes" id="UP001182908"/>
    </source>
</evidence>
<reference evidence="6 7" key="1">
    <citation type="submission" date="2023-08" db="EMBL/GenBank/DDBJ databases">
        <title>Methanolobus mangrovi sp. nov. and Methanolobus sediminis sp. nov, two novel methylotrophic methanogens isolated from mangrove sediments in China.</title>
        <authorList>
            <person name="Zhou J."/>
        </authorList>
    </citation>
    <scope>NUCLEOTIDE SEQUENCE [LARGE SCALE GENOMIC DNA]</scope>
    <source>
        <strain evidence="6 7">FTZ6</strain>
    </source>
</reference>
<accession>A0AA51UKT2</accession>
<name>A0AA51UKT2_9EURY</name>
<keyword evidence="1" id="KW-0028">Amino-acid biosynthesis</keyword>